<evidence type="ECO:0000313" key="2">
    <source>
        <dbReference type="Proteomes" id="UP000583613"/>
    </source>
</evidence>
<name>A0A7K8XGE1_9PICI</name>
<reference evidence="1 2" key="1">
    <citation type="submission" date="2019-09" db="EMBL/GenBank/DDBJ databases">
        <title>Bird 10,000 Genomes (B10K) Project - Family phase.</title>
        <authorList>
            <person name="Zhang G."/>
        </authorList>
    </citation>
    <scope>NUCLEOTIDE SEQUENCE [LARGE SCALE GENOMIC DNA]</scope>
    <source>
        <strain evidence="1">B10K-DU-001-04</strain>
        <tissue evidence="1">Muscle</tissue>
    </source>
</reference>
<evidence type="ECO:0000313" key="1">
    <source>
        <dbReference type="EMBL" id="NXF90383.1"/>
    </source>
</evidence>
<dbReference type="EMBL" id="VWZE01010497">
    <property type="protein sequence ID" value="NXF90383.1"/>
    <property type="molecule type" value="Genomic_DNA"/>
</dbReference>
<sequence>MCLITDYSPENLTLSFTNKQTNAIVEVATAERRREASYLATYWGRKAEVRCAASHEGFGQLEGKDPDSGASSVCVTGMSPHFRTDENLNMLSLAQLGLKITLLKGVIFNVLMTVLMWK</sequence>
<dbReference type="AlphaFoldDB" id="A0A7K8XGE1"/>
<comment type="caution">
    <text evidence="1">The sequence shown here is derived from an EMBL/GenBank/DDBJ whole genome shotgun (WGS) entry which is preliminary data.</text>
</comment>
<organism evidence="1 2">
    <name type="scientific">Eubucco bourcierii</name>
    <name type="common">red-headed barbet</name>
    <dbReference type="NCBI Taxonomy" id="91767"/>
    <lineage>
        <taxon>Eukaryota</taxon>
        <taxon>Metazoa</taxon>
        <taxon>Chordata</taxon>
        <taxon>Craniata</taxon>
        <taxon>Vertebrata</taxon>
        <taxon>Euteleostomi</taxon>
        <taxon>Archelosauria</taxon>
        <taxon>Archosauria</taxon>
        <taxon>Dinosauria</taxon>
        <taxon>Saurischia</taxon>
        <taxon>Theropoda</taxon>
        <taxon>Coelurosauria</taxon>
        <taxon>Aves</taxon>
        <taxon>Neognathae</taxon>
        <taxon>Neoaves</taxon>
        <taxon>Telluraves</taxon>
        <taxon>Coraciimorphae</taxon>
        <taxon>Piciformes</taxon>
        <taxon>Ramphastidae</taxon>
        <taxon>Eubucco</taxon>
    </lineage>
</organism>
<protein>
    <submittedName>
        <fullName evidence="1">TRAC protein</fullName>
    </submittedName>
</protein>
<feature type="non-terminal residue" evidence="1">
    <location>
        <position position="118"/>
    </location>
</feature>
<keyword evidence="2" id="KW-1185">Reference proteome</keyword>
<dbReference type="OrthoDB" id="8947657at2759"/>
<proteinExistence type="predicted"/>
<accession>A0A7K8XGE1</accession>
<feature type="non-terminal residue" evidence="1">
    <location>
        <position position="1"/>
    </location>
</feature>
<gene>
    <name evidence="1" type="primary">Trac</name>
    <name evidence="1" type="ORF">EUBBOU_R10261</name>
</gene>
<dbReference type="Proteomes" id="UP000583613">
    <property type="component" value="Unassembled WGS sequence"/>
</dbReference>